<keyword evidence="3" id="KW-1185">Reference proteome</keyword>
<evidence type="ECO:0000256" key="1">
    <source>
        <dbReference type="SAM" id="Phobius"/>
    </source>
</evidence>
<dbReference type="PANTHER" id="PTHR12277">
    <property type="entry name" value="ALPHA/BETA HYDROLASE DOMAIN-CONTAINING PROTEIN"/>
    <property type="match status" value="1"/>
</dbReference>
<dbReference type="Gene3D" id="3.40.50.1820">
    <property type="entry name" value="alpha/beta hydrolase"/>
    <property type="match status" value="1"/>
</dbReference>
<organism evidence="2 3">
    <name type="scientific">Caulifigura coniformis</name>
    <dbReference type="NCBI Taxonomy" id="2527983"/>
    <lineage>
        <taxon>Bacteria</taxon>
        <taxon>Pseudomonadati</taxon>
        <taxon>Planctomycetota</taxon>
        <taxon>Planctomycetia</taxon>
        <taxon>Planctomycetales</taxon>
        <taxon>Planctomycetaceae</taxon>
        <taxon>Caulifigura</taxon>
    </lineage>
</organism>
<sequence length="322" mass="34899">MMSTASSAGDPTKPVRSGRRRVILLLVLCLQPILLFVAFQRRLIYHPLRETPDPQRAMVALRARIFSVHATTDDGLTLNGWAIPAPGDGESDLTALVSDVRPVCLWFNGNAGHRAHRLPQISLIHKRNAHAIIFDYRGYAENPGRPSEEGLARDARAAWRFVREELKVPAGRIVVCGESLGGGVATRLAADLCAEGTPPAGLFLQATFSSLVDAGAYHYPYLPVRWVLRDRFDSLSRIPDVTCPIAAVHGRQDRIVPFQQGKTLFAAAPAASKSGVPRSFTELPEAGHNDIMDPAAGAIGLWTESLSGLLDRVAVPVEPAAR</sequence>
<dbReference type="Proteomes" id="UP000315700">
    <property type="component" value="Chromosome"/>
</dbReference>
<dbReference type="EMBL" id="CP036271">
    <property type="protein sequence ID" value="QDT52283.1"/>
    <property type="molecule type" value="Genomic_DNA"/>
</dbReference>
<reference evidence="2 3" key="1">
    <citation type="submission" date="2019-02" db="EMBL/GenBank/DDBJ databases">
        <title>Deep-cultivation of Planctomycetes and their phenomic and genomic characterization uncovers novel biology.</title>
        <authorList>
            <person name="Wiegand S."/>
            <person name="Jogler M."/>
            <person name="Boedeker C."/>
            <person name="Pinto D."/>
            <person name="Vollmers J."/>
            <person name="Rivas-Marin E."/>
            <person name="Kohn T."/>
            <person name="Peeters S.H."/>
            <person name="Heuer A."/>
            <person name="Rast P."/>
            <person name="Oberbeckmann S."/>
            <person name="Bunk B."/>
            <person name="Jeske O."/>
            <person name="Meyerdierks A."/>
            <person name="Storesund J.E."/>
            <person name="Kallscheuer N."/>
            <person name="Luecker S."/>
            <person name="Lage O.M."/>
            <person name="Pohl T."/>
            <person name="Merkel B.J."/>
            <person name="Hornburger P."/>
            <person name="Mueller R.-W."/>
            <person name="Bruemmer F."/>
            <person name="Labrenz M."/>
            <person name="Spormann A.M."/>
            <person name="Op den Camp H."/>
            <person name="Overmann J."/>
            <person name="Amann R."/>
            <person name="Jetten M.S.M."/>
            <person name="Mascher T."/>
            <person name="Medema M.H."/>
            <person name="Devos D.P."/>
            <person name="Kaster A.-K."/>
            <person name="Ovreas L."/>
            <person name="Rohde M."/>
            <person name="Galperin M.Y."/>
            <person name="Jogler C."/>
        </authorList>
    </citation>
    <scope>NUCLEOTIDE SEQUENCE [LARGE SCALE GENOMIC DNA]</scope>
    <source>
        <strain evidence="2 3">Pan44</strain>
    </source>
</reference>
<dbReference type="AlphaFoldDB" id="A0A517S852"/>
<keyword evidence="1" id="KW-0812">Transmembrane</keyword>
<dbReference type="InterPro" id="IPR029058">
    <property type="entry name" value="AB_hydrolase_fold"/>
</dbReference>
<keyword evidence="1" id="KW-0472">Membrane</keyword>
<keyword evidence="2" id="KW-0378">Hydrolase</keyword>
<dbReference type="InParanoid" id="A0A517S852"/>
<dbReference type="GO" id="GO:0016787">
    <property type="term" value="F:hydrolase activity"/>
    <property type="evidence" value="ECO:0007669"/>
    <property type="project" value="UniProtKB-KW"/>
</dbReference>
<keyword evidence="1" id="KW-1133">Transmembrane helix</keyword>
<feature type="transmembrane region" description="Helical" evidence="1">
    <location>
        <begin position="21"/>
        <end position="39"/>
    </location>
</feature>
<dbReference type="FunCoup" id="A0A517S852">
    <property type="interactions" value="373"/>
</dbReference>
<dbReference type="SUPFAM" id="SSF53474">
    <property type="entry name" value="alpha/beta-Hydrolases"/>
    <property type="match status" value="1"/>
</dbReference>
<evidence type="ECO:0000313" key="3">
    <source>
        <dbReference type="Proteomes" id="UP000315700"/>
    </source>
</evidence>
<evidence type="ECO:0000313" key="2">
    <source>
        <dbReference type="EMBL" id="QDT52283.1"/>
    </source>
</evidence>
<accession>A0A517S852</accession>
<dbReference type="OrthoDB" id="9777090at2"/>
<name>A0A517S852_9PLAN</name>
<dbReference type="KEGG" id="ccos:Pan44_02920"/>
<gene>
    <name evidence="2" type="ORF">Pan44_02920</name>
</gene>
<proteinExistence type="predicted"/>
<protein>
    <submittedName>
        <fullName evidence="2">Alpha/beta hydrolase family protein</fullName>
    </submittedName>
</protein>